<evidence type="ECO:0000256" key="1">
    <source>
        <dbReference type="SAM" id="MobiDB-lite"/>
    </source>
</evidence>
<reference evidence="2" key="1">
    <citation type="journal article" date="2020" name="Front. Microbiol.">
        <title>Phenotypic and Genetic Characterization of the Cheese Ripening Yeast Geotrichum candidum.</title>
        <authorList>
            <person name="Perkins V."/>
            <person name="Vignola S."/>
            <person name="Lessard M.H."/>
            <person name="Plante P.L."/>
            <person name="Corbeil J."/>
            <person name="Dugat-Bony E."/>
            <person name="Frenette M."/>
            <person name="Labrie S."/>
        </authorList>
    </citation>
    <scope>NUCLEOTIDE SEQUENCE</scope>
    <source>
        <strain evidence="2">LMA-70</strain>
    </source>
</reference>
<feature type="compositionally biased region" description="Polar residues" evidence="1">
    <location>
        <begin position="1"/>
        <end position="18"/>
    </location>
</feature>
<accession>A0A9P5G6X8</accession>
<organism evidence="2 3">
    <name type="scientific">Geotrichum candidum</name>
    <name type="common">Oospora lactis</name>
    <name type="synonym">Dipodascus geotrichum</name>
    <dbReference type="NCBI Taxonomy" id="1173061"/>
    <lineage>
        <taxon>Eukaryota</taxon>
        <taxon>Fungi</taxon>
        <taxon>Dikarya</taxon>
        <taxon>Ascomycota</taxon>
        <taxon>Saccharomycotina</taxon>
        <taxon>Dipodascomycetes</taxon>
        <taxon>Dipodascales</taxon>
        <taxon>Dipodascaceae</taxon>
        <taxon>Geotrichum</taxon>
    </lineage>
</organism>
<feature type="compositionally biased region" description="Low complexity" evidence="1">
    <location>
        <begin position="189"/>
        <end position="199"/>
    </location>
</feature>
<sequence>MASTQNLPGQPPWRNSSLPFMVIVDTTTSAGPALPPAPRSQHEPTTSSINNNNNNSSSSHDTPVPPPPPPPPPPPEEEWETIYPDVRYIFSDDQFFPTVEVLNSQTTTTASAADDNDPDAAAAAAADTIPSGTVVVDFDQTGQKIVDINSLAVDWQVADVSLGAAATATAAVTKSPAARPSAEPDTGSPRRTTATATQQLPPPPWAEEAMQSDSVAHVLRIRGVRPARPLPPYYYSSSAATPTAGAASVGRAAVASPAALVAAFRRTNAQIRQILDLTMTADATTPASTAPDSRPASPPTPQTD</sequence>
<comment type="caution">
    <text evidence="2">The sequence shown here is derived from an EMBL/GenBank/DDBJ whole genome shotgun (WGS) entry which is preliminary data.</text>
</comment>
<proteinExistence type="predicted"/>
<feature type="compositionally biased region" description="Pro residues" evidence="1">
    <location>
        <begin position="63"/>
        <end position="74"/>
    </location>
</feature>
<feature type="compositionally biased region" description="Low complexity" evidence="1">
    <location>
        <begin position="47"/>
        <end position="59"/>
    </location>
</feature>
<protein>
    <submittedName>
        <fullName evidence="2">Uncharacterized protein</fullName>
    </submittedName>
</protein>
<dbReference type="AlphaFoldDB" id="A0A9P5G6X8"/>
<dbReference type="EMBL" id="QQZK01000020">
    <property type="protein sequence ID" value="KAF5103605.1"/>
    <property type="molecule type" value="Genomic_DNA"/>
</dbReference>
<feature type="region of interest" description="Disordered" evidence="1">
    <location>
        <begin position="170"/>
        <end position="210"/>
    </location>
</feature>
<feature type="region of interest" description="Disordered" evidence="1">
    <location>
        <begin position="1"/>
        <end position="79"/>
    </location>
</feature>
<dbReference type="Proteomes" id="UP000750522">
    <property type="component" value="Unassembled WGS sequence"/>
</dbReference>
<evidence type="ECO:0000313" key="2">
    <source>
        <dbReference type="EMBL" id="KAF5103605.1"/>
    </source>
</evidence>
<gene>
    <name evidence="2" type="ORF">DV451_001345</name>
</gene>
<feature type="region of interest" description="Disordered" evidence="1">
    <location>
        <begin position="282"/>
        <end position="304"/>
    </location>
</feature>
<evidence type="ECO:0000313" key="3">
    <source>
        <dbReference type="Proteomes" id="UP000750522"/>
    </source>
</evidence>
<name>A0A9P5G6X8_GEOCN</name>
<feature type="compositionally biased region" description="Low complexity" evidence="1">
    <location>
        <begin position="282"/>
        <end position="295"/>
    </location>
</feature>
<reference evidence="2" key="2">
    <citation type="submission" date="2020-01" db="EMBL/GenBank/DDBJ databases">
        <authorList>
            <person name="Perkins V."/>
            <person name="Lessard M.-H."/>
            <person name="Dugat-Bony E."/>
            <person name="Frenette M."/>
            <person name="Labrie S."/>
        </authorList>
    </citation>
    <scope>NUCLEOTIDE SEQUENCE</scope>
    <source>
        <strain evidence="2">LMA-70</strain>
    </source>
</reference>